<evidence type="ECO:0000313" key="2">
    <source>
        <dbReference type="EMBL" id="MCS5732399.1"/>
    </source>
</evidence>
<protein>
    <submittedName>
        <fullName evidence="2">VOC family protein</fullName>
    </submittedName>
</protein>
<dbReference type="PANTHER" id="PTHR36503:SF2">
    <property type="entry name" value="BLR2408 PROTEIN"/>
    <property type="match status" value="1"/>
</dbReference>
<evidence type="ECO:0000259" key="1">
    <source>
        <dbReference type="PROSITE" id="PS51819"/>
    </source>
</evidence>
<keyword evidence="3" id="KW-1185">Reference proteome</keyword>
<gene>
    <name evidence="2" type="ORF">N1032_01400</name>
</gene>
<proteinExistence type="predicted"/>
<dbReference type="InterPro" id="IPR029068">
    <property type="entry name" value="Glyas_Bleomycin-R_OHBP_Dase"/>
</dbReference>
<evidence type="ECO:0000313" key="3">
    <source>
        <dbReference type="Proteomes" id="UP001165586"/>
    </source>
</evidence>
<dbReference type="InterPro" id="IPR037523">
    <property type="entry name" value="VOC_core"/>
</dbReference>
<dbReference type="InterPro" id="IPR053863">
    <property type="entry name" value="Glyoxy/Ble-like_N"/>
</dbReference>
<dbReference type="EMBL" id="JANLCJ010000001">
    <property type="protein sequence ID" value="MCS5732399.1"/>
    <property type="molecule type" value="Genomic_DNA"/>
</dbReference>
<dbReference type="PANTHER" id="PTHR36503">
    <property type="entry name" value="BLR2520 PROTEIN"/>
    <property type="match status" value="1"/>
</dbReference>
<dbReference type="RefSeq" id="WP_259537013.1">
    <property type="nucleotide sequence ID" value="NZ_JANLCJ010000001.1"/>
</dbReference>
<dbReference type="SUPFAM" id="SSF54593">
    <property type="entry name" value="Glyoxalase/Bleomycin resistance protein/Dihydroxybiphenyl dioxygenase"/>
    <property type="match status" value="1"/>
</dbReference>
<dbReference type="Gene3D" id="3.10.180.10">
    <property type="entry name" value="2,3-Dihydroxybiphenyl 1,2-Dioxygenase, domain 1"/>
    <property type="match status" value="1"/>
</dbReference>
<organism evidence="2 3">
    <name type="scientific">Herbiconiux daphne</name>
    <dbReference type="NCBI Taxonomy" id="2970914"/>
    <lineage>
        <taxon>Bacteria</taxon>
        <taxon>Bacillati</taxon>
        <taxon>Actinomycetota</taxon>
        <taxon>Actinomycetes</taxon>
        <taxon>Micrococcales</taxon>
        <taxon>Microbacteriaceae</taxon>
        <taxon>Herbiconiux</taxon>
    </lineage>
</organism>
<name>A0ABT2GWQ5_9MICO</name>
<dbReference type="Pfam" id="PF22677">
    <property type="entry name" value="Ble-like_N"/>
    <property type="match status" value="1"/>
</dbReference>
<sequence length="133" mass="14699">MANQIFVNLPVKDLDTSKAFFEAIGYTINPQFTNEQAASVVISDTIYAMLLTEPFYQTFTSKQIADARTTSEALLALGVESREAVDTLVDKALAVGATEPREAQDHGFMYSRAFDDLDGHGWEVVWMDPATVE</sequence>
<accession>A0ABT2GWQ5</accession>
<comment type="caution">
    <text evidence="2">The sequence shown here is derived from an EMBL/GenBank/DDBJ whole genome shotgun (WGS) entry which is preliminary data.</text>
</comment>
<dbReference type="PROSITE" id="PS51819">
    <property type="entry name" value="VOC"/>
    <property type="match status" value="1"/>
</dbReference>
<feature type="domain" description="VOC" evidence="1">
    <location>
        <begin position="1"/>
        <end position="127"/>
    </location>
</feature>
<reference evidence="2" key="1">
    <citation type="submission" date="2022-08" db="EMBL/GenBank/DDBJ databases">
        <authorList>
            <person name="Deng Y."/>
            <person name="Han X.-F."/>
            <person name="Zhang Y.-Q."/>
        </authorList>
    </citation>
    <scope>NUCLEOTIDE SEQUENCE</scope>
    <source>
        <strain evidence="2">CPCC 203386</strain>
    </source>
</reference>
<dbReference type="Proteomes" id="UP001165586">
    <property type="component" value="Unassembled WGS sequence"/>
</dbReference>